<name>A0A1I6AQJ4_9PSEU</name>
<evidence type="ECO:0000313" key="1">
    <source>
        <dbReference type="EMBL" id="SFQ70981.1"/>
    </source>
</evidence>
<organism evidence="1 2">
    <name type="scientific">Amycolatopsis arida</name>
    <dbReference type="NCBI Taxonomy" id="587909"/>
    <lineage>
        <taxon>Bacteria</taxon>
        <taxon>Bacillati</taxon>
        <taxon>Actinomycetota</taxon>
        <taxon>Actinomycetes</taxon>
        <taxon>Pseudonocardiales</taxon>
        <taxon>Pseudonocardiaceae</taxon>
        <taxon>Amycolatopsis</taxon>
    </lineage>
</organism>
<gene>
    <name evidence="1" type="ORF">SAMN05421810_11412</name>
</gene>
<dbReference type="EMBL" id="FOWW01000014">
    <property type="protein sequence ID" value="SFQ70981.1"/>
    <property type="molecule type" value="Genomic_DNA"/>
</dbReference>
<evidence type="ECO:0000313" key="2">
    <source>
        <dbReference type="Proteomes" id="UP000198727"/>
    </source>
</evidence>
<proteinExistence type="predicted"/>
<sequence>MCHYRLPGLVAALTRGGVAWLDDTSVHRRVDVADIALPSGDERRVSAVNGVTVPLTTISEEKVR</sequence>
<protein>
    <submittedName>
        <fullName evidence="1">Uncharacterized protein</fullName>
    </submittedName>
</protein>
<keyword evidence="2" id="KW-1185">Reference proteome</keyword>
<dbReference type="AlphaFoldDB" id="A0A1I6AQJ4"/>
<dbReference type="STRING" id="587909.SAMN05421810_11412"/>
<reference evidence="2" key="1">
    <citation type="submission" date="2016-10" db="EMBL/GenBank/DDBJ databases">
        <authorList>
            <person name="Varghese N."/>
            <person name="Submissions S."/>
        </authorList>
    </citation>
    <scope>NUCLEOTIDE SEQUENCE [LARGE SCALE GENOMIC DNA]</scope>
    <source>
        <strain evidence="2">CGMCC 4.5579</strain>
    </source>
</reference>
<dbReference type="Proteomes" id="UP000198727">
    <property type="component" value="Unassembled WGS sequence"/>
</dbReference>
<accession>A0A1I6AQJ4</accession>